<evidence type="ECO:0000256" key="5">
    <source>
        <dbReference type="PROSITE-ProRule" id="PRU00042"/>
    </source>
</evidence>
<feature type="domain" description="C2H2-type" evidence="7">
    <location>
        <begin position="47"/>
        <end position="76"/>
    </location>
</feature>
<dbReference type="Gene3D" id="3.30.160.60">
    <property type="entry name" value="Classic Zinc Finger"/>
    <property type="match status" value="2"/>
</dbReference>
<dbReference type="AlphaFoldDB" id="A0A2H3J5D0"/>
<feature type="region of interest" description="Disordered" evidence="6">
    <location>
        <begin position="235"/>
        <end position="267"/>
    </location>
</feature>
<keyword evidence="2" id="KW-0677">Repeat</keyword>
<dbReference type="PANTHER" id="PTHR19818">
    <property type="entry name" value="ZINC FINGER PROTEIN ZIC AND GLI"/>
    <property type="match status" value="1"/>
</dbReference>
<protein>
    <recommendedName>
        <fullName evidence="7">C2H2-type domain-containing protein</fullName>
    </recommendedName>
</protein>
<evidence type="ECO:0000256" key="4">
    <source>
        <dbReference type="ARBA" id="ARBA00022833"/>
    </source>
</evidence>
<evidence type="ECO:0000256" key="3">
    <source>
        <dbReference type="ARBA" id="ARBA00022771"/>
    </source>
</evidence>
<dbReference type="SUPFAM" id="SSF57667">
    <property type="entry name" value="beta-beta-alpha zinc fingers"/>
    <property type="match status" value="1"/>
</dbReference>
<dbReference type="GO" id="GO:0005634">
    <property type="term" value="C:nucleus"/>
    <property type="evidence" value="ECO:0007669"/>
    <property type="project" value="UniProtKB-ARBA"/>
</dbReference>
<evidence type="ECO:0000256" key="6">
    <source>
        <dbReference type="SAM" id="MobiDB-lite"/>
    </source>
</evidence>
<feature type="compositionally biased region" description="Polar residues" evidence="6">
    <location>
        <begin position="245"/>
        <end position="256"/>
    </location>
</feature>
<evidence type="ECO:0000256" key="1">
    <source>
        <dbReference type="ARBA" id="ARBA00022723"/>
    </source>
</evidence>
<dbReference type="PANTHER" id="PTHR19818:SF139">
    <property type="entry name" value="PAIR-RULE PROTEIN ODD-PAIRED"/>
    <property type="match status" value="1"/>
</dbReference>
<evidence type="ECO:0000256" key="2">
    <source>
        <dbReference type="ARBA" id="ARBA00022737"/>
    </source>
</evidence>
<dbReference type="Proteomes" id="UP000218811">
    <property type="component" value="Unassembled WGS sequence"/>
</dbReference>
<evidence type="ECO:0000313" key="9">
    <source>
        <dbReference type="Proteomes" id="UP000218811"/>
    </source>
</evidence>
<dbReference type="GO" id="GO:0000981">
    <property type="term" value="F:DNA-binding transcription factor activity, RNA polymerase II-specific"/>
    <property type="evidence" value="ECO:0007669"/>
    <property type="project" value="TreeGrafter"/>
</dbReference>
<dbReference type="SMART" id="SM00355">
    <property type="entry name" value="ZnF_C2H2"/>
    <property type="match status" value="3"/>
</dbReference>
<dbReference type="PROSITE" id="PS50157">
    <property type="entry name" value="ZINC_FINGER_C2H2_2"/>
    <property type="match status" value="2"/>
</dbReference>
<dbReference type="EMBL" id="KB467909">
    <property type="protein sequence ID" value="PCH37161.1"/>
    <property type="molecule type" value="Genomic_DNA"/>
</dbReference>
<keyword evidence="3 5" id="KW-0863">Zinc-finger</keyword>
<gene>
    <name evidence="8" type="ORF">WOLCODRAFT_146563</name>
</gene>
<name>A0A2H3J5D0_WOLCO</name>
<evidence type="ECO:0000259" key="7">
    <source>
        <dbReference type="PROSITE" id="PS50157"/>
    </source>
</evidence>
<sequence length="471" mass="52827">MPRRSHTTKSKRAEPVEDRTCLFCNKTVSRRADLVRHVDTHNVTKRFMCPLSHCQFSASQQSNLEQHIYTHFNHRPYSCTEMGCDYSANNRSSLRRHRLKYHRDSVLAASAMKTEDIASLAEADIPNETEQKAHHARDPARRNIQQKTERFTPYASSSRVTLEALADMKPSVSEWPPVSSSDYECYRECYHWSRSLSPCSVPDFASPLFTDVSLPSAVSSPAYIALSPSPDYASAPSPLDIPSGSEDSWVSDQSCGPRTPPPVSATSLQPYIVEPPTSISTPSGIAADSAQLPPSLDVELVASCDVPIEEFIEGLCLNGGYTDAELNEFAPPIDEMVLWQDAWREYVAMDPVVTVPWSSGLFTNTAVASHHRMWFMNMTSPMRSHGEPRSYTCSWTLPPQIVRARQTRAIVAPLAHLRRHANLHQRSSIPEHDRNGQKLQELSYINTLLSGRGVHRRPNPNVVVDAHWRVI</sequence>
<dbReference type="OrthoDB" id="654211at2759"/>
<dbReference type="GO" id="GO:0008270">
    <property type="term" value="F:zinc ion binding"/>
    <property type="evidence" value="ECO:0007669"/>
    <property type="project" value="UniProtKB-KW"/>
</dbReference>
<feature type="domain" description="C2H2-type" evidence="7">
    <location>
        <begin position="19"/>
        <end position="46"/>
    </location>
</feature>
<dbReference type="InterPro" id="IPR036236">
    <property type="entry name" value="Znf_C2H2_sf"/>
</dbReference>
<keyword evidence="9" id="KW-1185">Reference proteome</keyword>
<dbReference type="InterPro" id="IPR013087">
    <property type="entry name" value="Znf_C2H2_type"/>
</dbReference>
<dbReference type="PROSITE" id="PS00028">
    <property type="entry name" value="ZINC_FINGER_C2H2_1"/>
    <property type="match status" value="1"/>
</dbReference>
<keyword evidence="1" id="KW-0479">Metal-binding</keyword>
<dbReference type="GO" id="GO:0000978">
    <property type="term" value="F:RNA polymerase II cis-regulatory region sequence-specific DNA binding"/>
    <property type="evidence" value="ECO:0007669"/>
    <property type="project" value="TreeGrafter"/>
</dbReference>
<organism evidence="8 9">
    <name type="scientific">Wolfiporia cocos (strain MD-104)</name>
    <name type="common">Brown rot fungus</name>
    <dbReference type="NCBI Taxonomy" id="742152"/>
    <lineage>
        <taxon>Eukaryota</taxon>
        <taxon>Fungi</taxon>
        <taxon>Dikarya</taxon>
        <taxon>Basidiomycota</taxon>
        <taxon>Agaricomycotina</taxon>
        <taxon>Agaricomycetes</taxon>
        <taxon>Polyporales</taxon>
        <taxon>Phaeolaceae</taxon>
        <taxon>Wolfiporia</taxon>
    </lineage>
</organism>
<dbReference type="GO" id="GO:0045944">
    <property type="term" value="P:positive regulation of transcription by RNA polymerase II"/>
    <property type="evidence" value="ECO:0007669"/>
    <property type="project" value="UniProtKB-ARBA"/>
</dbReference>
<reference evidence="8 9" key="1">
    <citation type="journal article" date="2012" name="Science">
        <title>The Paleozoic origin of enzymatic lignin decomposition reconstructed from 31 fungal genomes.</title>
        <authorList>
            <person name="Floudas D."/>
            <person name="Binder M."/>
            <person name="Riley R."/>
            <person name="Barry K."/>
            <person name="Blanchette R.A."/>
            <person name="Henrissat B."/>
            <person name="Martinez A.T."/>
            <person name="Otillar R."/>
            <person name="Spatafora J.W."/>
            <person name="Yadav J.S."/>
            <person name="Aerts A."/>
            <person name="Benoit I."/>
            <person name="Boyd A."/>
            <person name="Carlson A."/>
            <person name="Copeland A."/>
            <person name="Coutinho P.M."/>
            <person name="de Vries R.P."/>
            <person name="Ferreira P."/>
            <person name="Findley K."/>
            <person name="Foster B."/>
            <person name="Gaskell J."/>
            <person name="Glotzer D."/>
            <person name="Gorecki P."/>
            <person name="Heitman J."/>
            <person name="Hesse C."/>
            <person name="Hori C."/>
            <person name="Igarashi K."/>
            <person name="Jurgens J.A."/>
            <person name="Kallen N."/>
            <person name="Kersten P."/>
            <person name="Kohler A."/>
            <person name="Kuees U."/>
            <person name="Kumar T.K.A."/>
            <person name="Kuo A."/>
            <person name="LaButti K."/>
            <person name="Larrondo L.F."/>
            <person name="Lindquist E."/>
            <person name="Ling A."/>
            <person name="Lombard V."/>
            <person name="Lucas S."/>
            <person name="Lundell T."/>
            <person name="Martin R."/>
            <person name="McLaughlin D.J."/>
            <person name="Morgenstern I."/>
            <person name="Morin E."/>
            <person name="Murat C."/>
            <person name="Nagy L.G."/>
            <person name="Nolan M."/>
            <person name="Ohm R.A."/>
            <person name="Patyshakuliyeva A."/>
            <person name="Rokas A."/>
            <person name="Ruiz-Duenas F.J."/>
            <person name="Sabat G."/>
            <person name="Salamov A."/>
            <person name="Samejima M."/>
            <person name="Schmutz J."/>
            <person name="Slot J.C."/>
            <person name="St John F."/>
            <person name="Stenlid J."/>
            <person name="Sun H."/>
            <person name="Sun S."/>
            <person name="Syed K."/>
            <person name="Tsang A."/>
            <person name="Wiebenga A."/>
            <person name="Young D."/>
            <person name="Pisabarro A."/>
            <person name="Eastwood D.C."/>
            <person name="Martin F."/>
            <person name="Cullen D."/>
            <person name="Grigoriev I.V."/>
            <person name="Hibbett D.S."/>
        </authorList>
    </citation>
    <scope>NUCLEOTIDE SEQUENCE [LARGE SCALE GENOMIC DNA]</scope>
    <source>
        <strain evidence="8 9">MD-104</strain>
    </source>
</reference>
<proteinExistence type="predicted"/>
<evidence type="ECO:0000313" key="8">
    <source>
        <dbReference type="EMBL" id="PCH37161.1"/>
    </source>
</evidence>
<keyword evidence="4" id="KW-0862">Zinc</keyword>
<dbReference type="InterPro" id="IPR050329">
    <property type="entry name" value="GLI_C2H2-zinc-finger"/>
</dbReference>
<accession>A0A2H3J5D0</accession>
<dbReference type="STRING" id="742152.A0A2H3J5D0"/>